<evidence type="ECO:0000256" key="2">
    <source>
        <dbReference type="PROSITE-ProRule" id="PRU00779"/>
    </source>
</evidence>
<dbReference type="SMART" id="SM00018">
    <property type="entry name" value="PD"/>
    <property type="match status" value="1"/>
</dbReference>
<reference evidence="4" key="1">
    <citation type="submission" date="2025-08" db="UniProtKB">
        <authorList>
            <consortium name="Ensembl"/>
        </authorList>
    </citation>
    <scope>IDENTIFICATION</scope>
</reference>
<protein>
    <recommendedName>
        <fullName evidence="3">P-type domain-containing protein</fullName>
    </recommendedName>
</protein>
<evidence type="ECO:0000259" key="3">
    <source>
        <dbReference type="PROSITE" id="PS51448"/>
    </source>
</evidence>
<dbReference type="InterPro" id="IPR000519">
    <property type="entry name" value="P_trefoil_dom"/>
</dbReference>
<dbReference type="InterPro" id="IPR044913">
    <property type="entry name" value="P_trefoil_dom_sf"/>
</dbReference>
<dbReference type="GO" id="GO:0005615">
    <property type="term" value="C:extracellular space"/>
    <property type="evidence" value="ECO:0007669"/>
    <property type="project" value="TreeGrafter"/>
</dbReference>
<evidence type="ECO:0000256" key="1">
    <source>
        <dbReference type="ARBA" id="ARBA00023157"/>
    </source>
</evidence>
<dbReference type="Gene3D" id="4.10.110.10">
    <property type="entry name" value="Spasmolytic Protein, domain 1"/>
    <property type="match status" value="1"/>
</dbReference>
<dbReference type="InterPro" id="IPR017994">
    <property type="entry name" value="P_trefoil_chordata"/>
</dbReference>
<feature type="disulfide bond" evidence="2">
    <location>
        <begin position="45"/>
        <end position="62"/>
    </location>
</feature>
<feature type="domain" description="P-type" evidence="3">
    <location>
        <begin position="23"/>
        <end position="66"/>
    </location>
</feature>
<organism evidence="4 5">
    <name type="scientific">Pseudonaja textilis</name>
    <name type="common">Eastern brown snake</name>
    <dbReference type="NCBI Taxonomy" id="8673"/>
    <lineage>
        <taxon>Eukaryota</taxon>
        <taxon>Metazoa</taxon>
        <taxon>Chordata</taxon>
        <taxon>Craniata</taxon>
        <taxon>Vertebrata</taxon>
        <taxon>Euteleostomi</taxon>
        <taxon>Lepidosauria</taxon>
        <taxon>Squamata</taxon>
        <taxon>Bifurcata</taxon>
        <taxon>Unidentata</taxon>
        <taxon>Episquamata</taxon>
        <taxon>Toxicofera</taxon>
        <taxon>Serpentes</taxon>
        <taxon>Colubroidea</taxon>
        <taxon>Elapidae</taxon>
        <taxon>Hydrophiinae</taxon>
        <taxon>Pseudonaja</taxon>
    </lineage>
</organism>
<name>A0A670YTY5_PSETE</name>
<reference evidence="4" key="2">
    <citation type="submission" date="2025-09" db="UniProtKB">
        <authorList>
            <consortium name="Ensembl"/>
        </authorList>
    </citation>
    <scope>IDENTIFICATION</scope>
</reference>
<proteinExistence type="predicted"/>
<dbReference type="CDD" id="cd00111">
    <property type="entry name" value="Trefoil"/>
    <property type="match status" value="1"/>
</dbReference>
<evidence type="ECO:0000313" key="5">
    <source>
        <dbReference type="Proteomes" id="UP000472273"/>
    </source>
</evidence>
<dbReference type="Proteomes" id="UP000472273">
    <property type="component" value="Unplaced"/>
</dbReference>
<dbReference type="OMA" id="ATTRINC"/>
<dbReference type="PANTHER" id="PTHR13826">
    <property type="entry name" value="INTESTINAL TREFOIL FACTOR-RELATED"/>
    <property type="match status" value="1"/>
</dbReference>
<dbReference type="Pfam" id="PF00088">
    <property type="entry name" value="Trefoil"/>
    <property type="match status" value="1"/>
</dbReference>
<keyword evidence="1 2" id="KW-1015">Disulfide bond</keyword>
<dbReference type="Ensembl" id="ENSPTXT00000015692.1">
    <property type="protein sequence ID" value="ENSPTXP00000015222.1"/>
    <property type="gene ID" value="ENSPTXG00000010501.1"/>
</dbReference>
<dbReference type="GeneTree" id="ENSGT00990000211936"/>
<dbReference type="FunFam" id="4.10.110.10:FF:000006">
    <property type="entry name" value="Trefoil factor 1"/>
    <property type="match status" value="1"/>
</dbReference>
<feature type="disulfide bond" evidence="2">
    <location>
        <begin position="25"/>
        <end position="51"/>
    </location>
</feature>
<dbReference type="AlphaFoldDB" id="A0A670YTY5"/>
<comment type="caution">
    <text evidence="2">Lacks conserved residue(s) required for the propagation of feature annotation.</text>
</comment>
<accession>A0A670YTY5</accession>
<dbReference type="PANTHER" id="PTHR13826:SF14">
    <property type="entry name" value="TREFOIL FACTOR 2"/>
    <property type="match status" value="1"/>
</dbReference>
<evidence type="ECO:0000313" key="4">
    <source>
        <dbReference type="Ensembl" id="ENSPTXP00000015222.1"/>
    </source>
</evidence>
<dbReference type="SUPFAM" id="SSF57492">
    <property type="entry name" value="Trefoil"/>
    <property type="match status" value="1"/>
</dbReference>
<dbReference type="PRINTS" id="PR00680">
    <property type="entry name" value="PTREFOIL"/>
</dbReference>
<sequence length="88" mass="9815">HISSQVVSMILKMLMTGSQLNTEQCNVPATTRINCGPGPITEAQCRGKHYCFDSNVLNVPWCFKPASSTRFVSFPLSHCWATSFFPFN</sequence>
<keyword evidence="5" id="KW-1185">Reference proteome</keyword>
<dbReference type="PROSITE" id="PS51448">
    <property type="entry name" value="P_TREFOIL_2"/>
    <property type="match status" value="1"/>
</dbReference>